<feature type="compositionally biased region" description="Polar residues" evidence="1">
    <location>
        <begin position="58"/>
        <end position="77"/>
    </location>
</feature>
<name>A0A6C0D505_9ZZZZ</name>
<feature type="compositionally biased region" description="Basic residues" evidence="1">
    <location>
        <begin position="7"/>
        <end position="24"/>
    </location>
</feature>
<feature type="compositionally biased region" description="Basic residues" evidence="1">
    <location>
        <begin position="81"/>
        <end position="90"/>
    </location>
</feature>
<feature type="region of interest" description="Disordered" evidence="1">
    <location>
        <begin position="120"/>
        <end position="139"/>
    </location>
</feature>
<evidence type="ECO:0000313" key="2">
    <source>
        <dbReference type="EMBL" id="QHT11194.1"/>
    </source>
</evidence>
<feature type="compositionally biased region" description="Polar residues" evidence="1">
    <location>
        <begin position="130"/>
        <end position="139"/>
    </location>
</feature>
<feature type="region of interest" description="Disordered" evidence="1">
    <location>
        <begin position="1"/>
        <end position="28"/>
    </location>
</feature>
<dbReference type="AlphaFoldDB" id="A0A6C0D505"/>
<feature type="region of interest" description="Disordered" evidence="1">
    <location>
        <begin position="56"/>
        <end position="90"/>
    </location>
</feature>
<evidence type="ECO:0000256" key="1">
    <source>
        <dbReference type="SAM" id="MobiDB-lite"/>
    </source>
</evidence>
<protein>
    <submittedName>
        <fullName evidence="2">Uncharacterized protein</fullName>
    </submittedName>
</protein>
<proteinExistence type="predicted"/>
<organism evidence="2">
    <name type="scientific">viral metagenome</name>
    <dbReference type="NCBI Taxonomy" id="1070528"/>
    <lineage>
        <taxon>unclassified sequences</taxon>
        <taxon>metagenomes</taxon>
        <taxon>organismal metagenomes</taxon>
    </lineage>
</organism>
<reference evidence="2" key="1">
    <citation type="journal article" date="2020" name="Nature">
        <title>Giant virus diversity and host interactions through global metagenomics.</title>
        <authorList>
            <person name="Schulz F."/>
            <person name="Roux S."/>
            <person name="Paez-Espino D."/>
            <person name="Jungbluth S."/>
            <person name="Walsh D.A."/>
            <person name="Denef V.J."/>
            <person name="McMahon K.D."/>
            <person name="Konstantinidis K.T."/>
            <person name="Eloe-Fadrosh E.A."/>
            <person name="Kyrpides N.C."/>
            <person name="Woyke T."/>
        </authorList>
    </citation>
    <scope>NUCLEOTIDE SEQUENCE</scope>
    <source>
        <strain evidence="2">GVMAG-M-3300023174-111</strain>
    </source>
</reference>
<accession>A0A6C0D505</accession>
<dbReference type="EMBL" id="MN739531">
    <property type="protein sequence ID" value="QHT11194.1"/>
    <property type="molecule type" value="Genomic_DNA"/>
</dbReference>
<sequence length="139" mass="15013">MYMGKSKTYRRKNSRKVRKSRKMKGGGCGCSGITPMTGGFGPASFSSSSLSPQYYYSQNDYSNDPNNPSAMISTRNMTGGKKSRKNRQFKKKFRGGSYDAISAFGTTTGAMNLLTLPGNSGVSSAPYDQPTGQIKTTLV</sequence>